<evidence type="ECO:0000313" key="3">
    <source>
        <dbReference type="Proteomes" id="UP000188181"/>
    </source>
</evidence>
<keyword evidence="1" id="KW-0732">Signal</keyword>
<dbReference type="InterPro" id="IPR028994">
    <property type="entry name" value="Integrin_alpha_N"/>
</dbReference>
<feature type="signal peptide" evidence="1">
    <location>
        <begin position="1"/>
        <end position="24"/>
    </location>
</feature>
<evidence type="ECO:0008006" key="4">
    <source>
        <dbReference type="Google" id="ProtNLM"/>
    </source>
</evidence>
<dbReference type="Gene3D" id="2.130.10.130">
    <property type="entry name" value="Integrin alpha, N-terminal"/>
    <property type="match status" value="2"/>
</dbReference>
<dbReference type="PANTHER" id="PTHR44103:SF1">
    <property type="entry name" value="PROPROTEIN CONVERTASE P"/>
    <property type="match status" value="1"/>
</dbReference>
<dbReference type="PANTHER" id="PTHR44103">
    <property type="entry name" value="PROPROTEIN CONVERTASE P"/>
    <property type="match status" value="1"/>
</dbReference>
<dbReference type="KEGG" id="pbas:SMSP2_01335"/>
<name>A0A1Q2ME39_9BACT</name>
<dbReference type="EMBL" id="CP019646">
    <property type="protein sequence ID" value="AQQ70971.1"/>
    <property type="molecule type" value="Genomic_DNA"/>
</dbReference>
<gene>
    <name evidence="2" type="ORF">SMSP2_01335</name>
</gene>
<evidence type="ECO:0000256" key="1">
    <source>
        <dbReference type="SAM" id="SignalP"/>
    </source>
</evidence>
<evidence type="ECO:0000313" key="2">
    <source>
        <dbReference type="EMBL" id="AQQ70971.1"/>
    </source>
</evidence>
<reference evidence="3" key="1">
    <citation type="submission" date="2017-02" db="EMBL/GenBank/DDBJ databases">
        <title>Comparative genomics and description of representatives of a novel lineage of planctomycetes thriving in anoxic sediments.</title>
        <authorList>
            <person name="Spring S."/>
            <person name="Bunk B."/>
            <person name="Sproer C."/>
        </authorList>
    </citation>
    <scope>NUCLEOTIDE SEQUENCE [LARGE SCALE GENOMIC DNA]</scope>
    <source>
        <strain evidence="3">SM-Chi-D1</strain>
    </source>
</reference>
<dbReference type="AlphaFoldDB" id="A0A1Q2ME39"/>
<dbReference type="Proteomes" id="UP000188181">
    <property type="component" value="Chromosome"/>
</dbReference>
<accession>A0A1Q2ME39</accession>
<dbReference type="SUPFAM" id="SSF69318">
    <property type="entry name" value="Integrin alpha N-terminal domain"/>
    <property type="match status" value="1"/>
</dbReference>
<organism evidence="2 3">
    <name type="scientific">Limihaloglobus sulfuriphilus</name>
    <dbReference type="NCBI Taxonomy" id="1851148"/>
    <lineage>
        <taxon>Bacteria</taxon>
        <taxon>Pseudomonadati</taxon>
        <taxon>Planctomycetota</taxon>
        <taxon>Phycisphaerae</taxon>
        <taxon>Sedimentisphaerales</taxon>
        <taxon>Sedimentisphaeraceae</taxon>
        <taxon>Limihaloglobus</taxon>
    </lineage>
</organism>
<proteinExistence type="predicted"/>
<protein>
    <recommendedName>
        <fullName evidence="4">FG-GAP repeat</fullName>
    </recommendedName>
</protein>
<dbReference type="OrthoDB" id="245224at2"/>
<dbReference type="RefSeq" id="WP_146683195.1">
    <property type="nucleotide sequence ID" value="NZ_CP019646.1"/>
</dbReference>
<keyword evidence="3" id="KW-1185">Reference proteome</keyword>
<dbReference type="STRING" id="1851148.SMSP2_01335"/>
<feature type="chain" id="PRO_5010253774" description="FG-GAP repeat" evidence="1">
    <location>
        <begin position="25"/>
        <end position="851"/>
    </location>
</feature>
<sequence precursor="true">MRRLLTKVFVFMALISAVFATVFAADSKRNLTLESGKPLPAGGKAAPFSGPGLGNKLLGTAYVNSNPESDRPDIFIQYTEHFSWKIKIVYYSFEGNHSDGRAIFGQPIYVQHDIPKKYTPKYLFQNNNNKVYCIWTAPGELLYTTFNRDTLAFEKTEIIKFANKTGKQTSPVKLDGALAAIRHNEKAAELIFSVSTGNYMGEQAVRMHTRGNVFDPYDGAGIWRGELPKAYLYAVSTDDILKGPFTNFRKISLDSQPSYLNHGWSNTAVNLGSGREKDFVSGSVLGNLCYYRNTSKDSFIPEPMTLIPGPDGIAIRHPTVNPSPIAYPNHKTGLSDLLVSCEGWFYYYQFTGQFDKNDTPVYKLLGPALQHNADLTFGTLPVINVVDWDGDGKDDIIAGNSPGKVLFSKNIGTETTPRFANPVEIKTDGKAISIQPGYRGSIQGPLEARWGYTCPQVADWTGNGLPDILLSSSVAEHLLYVNMGTAKEPLLSSGQPLYCKGMPLFGTWRVRPAVGEINEKMAYIMLDDQDQVHLYWKIDNYNLEDGGKLRLTDQNYIDANYRYAGGTGRLKLQLDDWDGDGHKDLLIGTMLESSVPSKKRGFPSSLGNVGAMPLFLKNSGKLDLRGLPIFEKPQVFLFKGEQIRLLIHSCSPVASDINGDGKLDLLVGEETGRVMFYAHNDITLSGEILSNITPHCEWQKTSVDNSWHNNKNWWRNTPDSSSNATLGENCSVVLTKDKAYCKNLSIKNNSSLLISTNQILEVAENLTLAAPAHRNASIVVDGGILKTSDLLIKPSDNSRIIIKEGSIVTPKNISNKIQQYINESLIIAESTKKITLELDRNDHVVVSVSNI</sequence>